<feature type="signal peptide" evidence="5">
    <location>
        <begin position="1"/>
        <end position="25"/>
    </location>
</feature>
<organism evidence="7 8">
    <name type="scientific">Dermatophagoides pteronyssinus</name>
    <name type="common">European house dust mite</name>
    <dbReference type="NCBI Taxonomy" id="6956"/>
    <lineage>
        <taxon>Eukaryota</taxon>
        <taxon>Metazoa</taxon>
        <taxon>Ecdysozoa</taxon>
        <taxon>Arthropoda</taxon>
        <taxon>Chelicerata</taxon>
        <taxon>Arachnida</taxon>
        <taxon>Acari</taxon>
        <taxon>Acariformes</taxon>
        <taxon>Sarcoptiformes</taxon>
        <taxon>Astigmata</taxon>
        <taxon>Psoroptidia</taxon>
        <taxon>Analgoidea</taxon>
        <taxon>Pyroglyphidae</taxon>
        <taxon>Dermatophagoidinae</taxon>
        <taxon>Dermatophagoides</taxon>
    </lineage>
</organism>
<keyword evidence="7" id="KW-1185">Reference proteome</keyword>
<protein>
    <submittedName>
        <fullName evidence="8">AP-1 complex subunit mu-2-like</fullName>
    </submittedName>
</protein>
<evidence type="ECO:0000313" key="7">
    <source>
        <dbReference type="Proteomes" id="UP000515146"/>
    </source>
</evidence>
<evidence type="ECO:0000256" key="3">
    <source>
        <dbReference type="ARBA" id="ARBA00022927"/>
    </source>
</evidence>
<dbReference type="OrthoDB" id="2975871at2759"/>
<dbReference type="Pfam" id="PF00928">
    <property type="entry name" value="Adap_comp_sub"/>
    <property type="match status" value="1"/>
</dbReference>
<dbReference type="GO" id="GO:0012505">
    <property type="term" value="C:endomembrane system"/>
    <property type="evidence" value="ECO:0007669"/>
    <property type="project" value="UniProtKB-SubCell"/>
</dbReference>
<dbReference type="PRINTS" id="PR00314">
    <property type="entry name" value="CLATHRINADPT"/>
</dbReference>
<dbReference type="SUPFAM" id="SSF64356">
    <property type="entry name" value="SNARE-like"/>
    <property type="match status" value="1"/>
</dbReference>
<dbReference type="PROSITE" id="PS51072">
    <property type="entry name" value="MHD"/>
    <property type="match status" value="1"/>
</dbReference>
<evidence type="ECO:0000313" key="8">
    <source>
        <dbReference type="RefSeq" id="XP_027193913.1"/>
    </source>
</evidence>
<keyword evidence="4" id="KW-0472">Membrane</keyword>
<sequence length="265" mass="29852">MTRKFITGLQMHLILLAVCPEKTFDDVIVLSLLNELPEIFEQSLGEFSEENIKNNFVLLYQLVEELIDDGMIQVTDSVVLKKFINQSKETSNVVSSVLNTSVPWRTTGIVHRKNELFIDVIEKVDTLLSADGSVIQIQVGGSILLKSYLSGMPELQLVLAVSKHVTSPTMIKSNRPSKNTEMVVVNDISKINVLEDLRFHQCVRLNYFTTKKIISFIPPDGEFELLKYEINKCHVNSPLFSVVINIPEKHLDPEVATHTADSKQA</sequence>
<dbReference type="GO" id="GO:0030131">
    <property type="term" value="C:clathrin adaptor complex"/>
    <property type="evidence" value="ECO:0007669"/>
    <property type="project" value="InterPro"/>
</dbReference>
<comment type="subcellular location">
    <subcellularLocation>
        <location evidence="1">Endomembrane system</location>
    </subcellularLocation>
</comment>
<dbReference type="InParanoid" id="A0A6P6XMA9"/>
<gene>
    <name evidence="8" type="primary">LOC113788647</name>
</gene>
<proteinExistence type="predicted"/>
<dbReference type="InterPro" id="IPR036168">
    <property type="entry name" value="AP2_Mu_C_sf"/>
</dbReference>
<accession>A0A6P6XMA9</accession>
<dbReference type="PANTHER" id="PTHR10529">
    <property type="entry name" value="AP COMPLEX SUBUNIT MU"/>
    <property type="match status" value="1"/>
</dbReference>
<dbReference type="Gene3D" id="2.60.40.1170">
    <property type="entry name" value="Mu homology domain, subdomain B"/>
    <property type="match status" value="1"/>
</dbReference>
<evidence type="ECO:0000256" key="1">
    <source>
        <dbReference type="ARBA" id="ARBA00004308"/>
    </source>
</evidence>
<dbReference type="PROSITE" id="PS00991">
    <property type="entry name" value="CLAT_ADAPTOR_M_2"/>
    <property type="match status" value="1"/>
</dbReference>
<dbReference type="GO" id="GO:0016192">
    <property type="term" value="P:vesicle-mediated transport"/>
    <property type="evidence" value="ECO:0007669"/>
    <property type="project" value="InterPro"/>
</dbReference>
<reference evidence="8" key="1">
    <citation type="submission" date="2025-08" db="UniProtKB">
        <authorList>
            <consortium name="RefSeq"/>
        </authorList>
    </citation>
    <scope>IDENTIFICATION</scope>
    <source>
        <strain evidence="8">Airmid</strain>
    </source>
</reference>
<dbReference type="KEGG" id="dpte:113788647"/>
<dbReference type="InterPro" id="IPR001392">
    <property type="entry name" value="Clathrin_mu"/>
</dbReference>
<evidence type="ECO:0000256" key="2">
    <source>
        <dbReference type="ARBA" id="ARBA00022448"/>
    </source>
</evidence>
<keyword evidence="5" id="KW-0732">Signal</keyword>
<dbReference type="OMA" id="YEINKCH"/>
<dbReference type="RefSeq" id="XP_027193913.1">
    <property type="nucleotide sequence ID" value="XM_027338112.1"/>
</dbReference>
<dbReference type="InterPro" id="IPR050431">
    <property type="entry name" value="Adaptor_comp_med_subunit"/>
</dbReference>
<feature type="domain" description="MHD" evidence="6">
    <location>
        <begin position="113"/>
        <end position="265"/>
    </location>
</feature>
<dbReference type="InterPro" id="IPR028565">
    <property type="entry name" value="MHD"/>
</dbReference>
<dbReference type="InterPro" id="IPR011012">
    <property type="entry name" value="Longin-like_dom_sf"/>
</dbReference>
<dbReference type="AlphaFoldDB" id="A0A6P6XMA9"/>
<dbReference type="GO" id="GO:0006886">
    <property type="term" value="P:intracellular protein transport"/>
    <property type="evidence" value="ECO:0007669"/>
    <property type="project" value="InterPro"/>
</dbReference>
<evidence type="ECO:0000256" key="5">
    <source>
        <dbReference type="SAM" id="SignalP"/>
    </source>
</evidence>
<name>A0A6P6XMA9_DERPT</name>
<dbReference type="PROSITE" id="PS00990">
    <property type="entry name" value="CLAT_ADAPTOR_M_1"/>
    <property type="match status" value="1"/>
</dbReference>
<dbReference type="InterPro" id="IPR018240">
    <property type="entry name" value="Clathrin_mu_CS"/>
</dbReference>
<dbReference type="SUPFAM" id="SSF49447">
    <property type="entry name" value="Second domain of Mu2 adaptin subunit (ap50) of ap2 adaptor"/>
    <property type="match status" value="1"/>
</dbReference>
<evidence type="ECO:0000256" key="4">
    <source>
        <dbReference type="ARBA" id="ARBA00023136"/>
    </source>
</evidence>
<keyword evidence="2" id="KW-0813">Transport</keyword>
<feature type="chain" id="PRO_5028385534" evidence="5">
    <location>
        <begin position="26"/>
        <end position="265"/>
    </location>
</feature>
<evidence type="ECO:0000259" key="6">
    <source>
        <dbReference type="PROSITE" id="PS51072"/>
    </source>
</evidence>
<keyword evidence="3" id="KW-0653">Protein transport</keyword>
<dbReference type="Proteomes" id="UP000515146">
    <property type="component" value="Unplaced"/>
</dbReference>
<dbReference type="Gene3D" id="3.30.450.60">
    <property type="match status" value="1"/>
</dbReference>